<sequence>MGSSFEPTKNSSLYIQVKDSIIKRIQEKVWSPHSMIPTENELMVEFNVSRTTIRQAVSILVQEGILEKKQGKGTIVKPRVFVGTLGKLKGFAEEALENGIIPSSKLLLVKTSKDLNYEKSVLKVPMEEEIVVIERLRFANQTPIAIERSCWPYDIGKLLIDQDLNGANYYEILEENHIILTHALEKITSINATLFEADLLGIRGGQALLEMQKLSFGRENRLIEFTTTKFCSDKYQYNIELVR</sequence>
<proteinExistence type="predicted"/>
<dbReference type="InterPro" id="IPR000524">
    <property type="entry name" value="Tscrpt_reg_HTH_GntR"/>
</dbReference>
<evidence type="ECO:0000313" key="6">
    <source>
        <dbReference type="Proteomes" id="UP000078534"/>
    </source>
</evidence>
<comment type="caution">
    <text evidence="5">The sequence shown here is derived from an EMBL/GenBank/DDBJ whole genome shotgun (WGS) entry which is preliminary data.</text>
</comment>
<dbReference type="Proteomes" id="UP000078534">
    <property type="component" value="Unassembled WGS sequence"/>
</dbReference>
<evidence type="ECO:0000259" key="4">
    <source>
        <dbReference type="PROSITE" id="PS50949"/>
    </source>
</evidence>
<dbReference type="InterPro" id="IPR036388">
    <property type="entry name" value="WH-like_DNA-bd_sf"/>
</dbReference>
<dbReference type="InterPro" id="IPR011663">
    <property type="entry name" value="UTRA"/>
</dbReference>
<dbReference type="PANTHER" id="PTHR44846:SF1">
    <property type="entry name" value="MANNOSYL-D-GLYCERATE TRANSPORT_METABOLISM SYSTEM REPRESSOR MNGR-RELATED"/>
    <property type="match status" value="1"/>
</dbReference>
<keyword evidence="3" id="KW-0804">Transcription</keyword>
<evidence type="ECO:0000256" key="2">
    <source>
        <dbReference type="ARBA" id="ARBA00023125"/>
    </source>
</evidence>
<gene>
    <name evidence="5" type="ORF">A6K24_17410</name>
</gene>
<dbReference type="GO" id="GO:0045892">
    <property type="term" value="P:negative regulation of DNA-templated transcription"/>
    <property type="evidence" value="ECO:0007669"/>
    <property type="project" value="TreeGrafter"/>
</dbReference>
<dbReference type="OrthoDB" id="9815017at2"/>
<feature type="domain" description="HTH gntR-type" evidence="4">
    <location>
        <begin position="11"/>
        <end position="79"/>
    </location>
</feature>
<dbReference type="SMART" id="SM00345">
    <property type="entry name" value="HTH_GNTR"/>
    <property type="match status" value="1"/>
</dbReference>
<dbReference type="InterPro" id="IPR050679">
    <property type="entry name" value="Bact_HTH_transcr_reg"/>
</dbReference>
<dbReference type="Pfam" id="PF07702">
    <property type="entry name" value="UTRA"/>
    <property type="match status" value="1"/>
</dbReference>
<dbReference type="PANTHER" id="PTHR44846">
    <property type="entry name" value="MANNOSYL-D-GLYCERATE TRANSPORT/METABOLISM SYSTEM REPRESSOR MNGR-RELATED"/>
    <property type="match status" value="1"/>
</dbReference>
<organism evidence="5 6">
    <name type="scientific">Metabacillus litoralis</name>
    <dbReference type="NCBI Taxonomy" id="152268"/>
    <lineage>
        <taxon>Bacteria</taxon>
        <taxon>Bacillati</taxon>
        <taxon>Bacillota</taxon>
        <taxon>Bacilli</taxon>
        <taxon>Bacillales</taxon>
        <taxon>Bacillaceae</taxon>
        <taxon>Metabacillus</taxon>
    </lineage>
</organism>
<dbReference type="SMART" id="SM00866">
    <property type="entry name" value="UTRA"/>
    <property type="match status" value="1"/>
</dbReference>
<keyword evidence="2" id="KW-0238">DNA-binding</keyword>
<dbReference type="SUPFAM" id="SSF46785">
    <property type="entry name" value="Winged helix' DNA-binding domain"/>
    <property type="match status" value="1"/>
</dbReference>
<dbReference type="Pfam" id="PF00392">
    <property type="entry name" value="GntR"/>
    <property type="match status" value="1"/>
</dbReference>
<name>A0A179T6E4_9BACI</name>
<dbReference type="CDD" id="cd07377">
    <property type="entry name" value="WHTH_GntR"/>
    <property type="match status" value="1"/>
</dbReference>
<dbReference type="STRING" id="152268.A6K24_17410"/>
<dbReference type="GO" id="GO:0003677">
    <property type="term" value="F:DNA binding"/>
    <property type="evidence" value="ECO:0007669"/>
    <property type="project" value="UniProtKB-KW"/>
</dbReference>
<dbReference type="AlphaFoldDB" id="A0A179T6E4"/>
<dbReference type="Gene3D" id="3.40.1410.10">
    <property type="entry name" value="Chorismate lyase-like"/>
    <property type="match status" value="1"/>
</dbReference>
<evidence type="ECO:0000256" key="1">
    <source>
        <dbReference type="ARBA" id="ARBA00023015"/>
    </source>
</evidence>
<dbReference type="FunFam" id="1.10.10.10:FF:000079">
    <property type="entry name" value="GntR family transcriptional regulator"/>
    <property type="match status" value="1"/>
</dbReference>
<dbReference type="PROSITE" id="PS50949">
    <property type="entry name" value="HTH_GNTR"/>
    <property type="match status" value="1"/>
</dbReference>
<dbReference type="InterPro" id="IPR036390">
    <property type="entry name" value="WH_DNA-bd_sf"/>
</dbReference>
<dbReference type="PRINTS" id="PR00035">
    <property type="entry name" value="HTHGNTR"/>
</dbReference>
<evidence type="ECO:0000313" key="5">
    <source>
        <dbReference type="EMBL" id="OAS88153.1"/>
    </source>
</evidence>
<dbReference type="InterPro" id="IPR028978">
    <property type="entry name" value="Chorismate_lyase_/UTRA_dom_sf"/>
</dbReference>
<accession>A0A179T6E4</accession>
<dbReference type="GO" id="GO:0003700">
    <property type="term" value="F:DNA-binding transcription factor activity"/>
    <property type="evidence" value="ECO:0007669"/>
    <property type="project" value="InterPro"/>
</dbReference>
<keyword evidence="6" id="KW-1185">Reference proteome</keyword>
<evidence type="ECO:0000256" key="3">
    <source>
        <dbReference type="ARBA" id="ARBA00023163"/>
    </source>
</evidence>
<dbReference type="SUPFAM" id="SSF64288">
    <property type="entry name" value="Chorismate lyase-like"/>
    <property type="match status" value="1"/>
</dbReference>
<protein>
    <submittedName>
        <fullName evidence="5">GntR family transcriptional regulator</fullName>
    </submittedName>
</protein>
<dbReference type="EMBL" id="LWSG01000005">
    <property type="protein sequence ID" value="OAS88153.1"/>
    <property type="molecule type" value="Genomic_DNA"/>
</dbReference>
<dbReference type="RefSeq" id="WP_066328741.1">
    <property type="nucleotide sequence ID" value="NZ_LWSG01000005.1"/>
</dbReference>
<reference evidence="6" key="1">
    <citation type="submission" date="2016-04" db="EMBL/GenBank/DDBJ databases">
        <authorList>
            <person name="Lyu Z."/>
            <person name="Lyu W."/>
        </authorList>
    </citation>
    <scope>NUCLEOTIDE SEQUENCE [LARGE SCALE GENOMIC DNA]</scope>
    <source>
        <strain evidence="6">C44</strain>
    </source>
</reference>
<keyword evidence="1" id="KW-0805">Transcription regulation</keyword>
<dbReference type="Gene3D" id="1.10.10.10">
    <property type="entry name" value="Winged helix-like DNA-binding domain superfamily/Winged helix DNA-binding domain"/>
    <property type="match status" value="1"/>
</dbReference>